<gene>
    <name evidence="2" type="ORF">VroAM7_10990</name>
</gene>
<organism evidence="2 3">
    <name type="scientific">Vibrio rotiferianus</name>
    <dbReference type="NCBI Taxonomy" id="190895"/>
    <lineage>
        <taxon>Bacteria</taxon>
        <taxon>Pseudomonadati</taxon>
        <taxon>Pseudomonadota</taxon>
        <taxon>Gammaproteobacteria</taxon>
        <taxon>Vibrionales</taxon>
        <taxon>Vibrionaceae</taxon>
        <taxon>Vibrio</taxon>
    </lineage>
</organism>
<sequence>MNIMEHYLLEKLIASDSLIVELSMAFLRLVMEMRTAGNTLYISLTAAFVISALVVWLLRFVAKNVTESYQPGIGFTISSFISYIATFVLVICLFSLQFTEPVVRVVIKGWELALTEDIEWRNSTFLEAYEKVADLRTEDGRSVEDFNGFPHPDLGGSNIPARSDQARFAITDAYLVSAAENFAETMPVLNWILSAKTGNAKSEILSDMERYFEGSQTYELLGAVSIAADKIADELIEQTGRIIIIGTAALLLVWFVLQTLIFALVSWAALRRIKEDFC</sequence>
<evidence type="ECO:0000313" key="3">
    <source>
        <dbReference type="Proteomes" id="UP000315115"/>
    </source>
</evidence>
<evidence type="ECO:0000313" key="2">
    <source>
        <dbReference type="EMBL" id="BBL88446.1"/>
    </source>
</evidence>
<protein>
    <submittedName>
        <fullName evidence="2">Uncharacterized protein</fullName>
    </submittedName>
</protein>
<dbReference type="EMBL" id="AP019798">
    <property type="protein sequence ID" value="BBL88446.1"/>
    <property type="molecule type" value="Genomic_DNA"/>
</dbReference>
<keyword evidence="1" id="KW-0812">Transmembrane</keyword>
<dbReference type="Proteomes" id="UP000315115">
    <property type="component" value="Chromosome 1"/>
</dbReference>
<proteinExistence type="predicted"/>
<keyword evidence="1" id="KW-1133">Transmembrane helix</keyword>
<keyword evidence="1" id="KW-0472">Membrane</keyword>
<reference evidence="3" key="1">
    <citation type="submission" date="2019-07" db="EMBL/GenBank/DDBJ databases">
        <title>Complete Genome Sequences of Vibrion rotiferianus strain AM7.</title>
        <authorList>
            <person name="Miyazaki K."/>
            <person name="Wiseschart A."/>
            <person name="Pootanakit K."/>
            <person name="Ishimori K."/>
            <person name="Kitahara K."/>
        </authorList>
    </citation>
    <scope>NUCLEOTIDE SEQUENCE [LARGE SCALE GENOMIC DNA]</scope>
    <source>
        <strain evidence="3">AM7</strain>
    </source>
</reference>
<evidence type="ECO:0000256" key="1">
    <source>
        <dbReference type="SAM" id="Phobius"/>
    </source>
</evidence>
<name>A0A510I7R1_9VIBR</name>
<feature type="transmembrane region" description="Helical" evidence="1">
    <location>
        <begin position="242"/>
        <end position="270"/>
    </location>
</feature>
<dbReference type="AlphaFoldDB" id="A0A510I7R1"/>
<accession>A0A510I7R1</accession>
<feature type="transmembrane region" description="Helical" evidence="1">
    <location>
        <begin position="40"/>
        <end position="61"/>
    </location>
</feature>
<feature type="transmembrane region" description="Helical" evidence="1">
    <location>
        <begin position="73"/>
        <end position="96"/>
    </location>
</feature>